<feature type="domain" description="ABC-2 type transporter transmembrane" evidence="7">
    <location>
        <begin position="21"/>
        <end position="385"/>
    </location>
</feature>
<dbReference type="EMBL" id="JAUNQW010000013">
    <property type="protein sequence ID" value="MDO5457497.1"/>
    <property type="molecule type" value="Genomic_DNA"/>
</dbReference>
<organism evidence="8 9">
    <name type="scientific">Atopococcus tabaci</name>
    <dbReference type="NCBI Taxonomy" id="269774"/>
    <lineage>
        <taxon>Bacteria</taxon>
        <taxon>Bacillati</taxon>
        <taxon>Bacillota</taxon>
        <taxon>Bacilli</taxon>
        <taxon>Lactobacillales</taxon>
        <taxon>Carnobacteriaceae</taxon>
        <taxon>Atopococcus</taxon>
    </lineage>
</organism>
<feature type="transmembrane region" description="Helical" evidence="6">
    <location>
        <begin position="274"/>
        <end position="299"/>
    </location>
</feature>
<dbReference type="GO" id="GO:0140359">
    <property type="term" value="F:ABC-type transporter activity"/>
    <property type="evidence" value="ECO:0007669"/>
    <property type="project" value="InterPro"/>
</dbReference>
<accession>A0AA43UCL1</accession>
<dbReference type="PANTHER" id="PTHR30294">
    <property type="entry name" value="MEMBRANE COMPONENT OF ABC TRANSPORTER YHHJ-RELATED"/>
    <property type="match status" value="1"/>
</dbReference>
<dbReference type="InterPro" id="IPR051449">
    <property type="entry name" value="ABC-2_transporter_component"/>
</dbReference>
<feature type="transmembrane region" description="Helical" evidence="6">
    <location>
        <begin position="225"/>
        <end position="254"/>
    </location>
</feature>
<sequence>MPKSITIMKQALAKNLKSFNFWFMILFPLFILAVLALIFYFTAGDSKTPTALVSDDPQIAELLTEVEGIELDTSITSPEEARTALENKEIQAYFQIAGEATDLEVEIIHTLGLAESLTNLQMIQAILSNYQMQARAAASGIDPELVAEMLQTVDIQETAYYVSDEGLVQQGNNIAVTSVISYALTLIVFLVILFYPNIIVTDLAQEKGTRVMEVILSSTTSNQHFFGKILSILVMILIHFLLYTGIIALLWPFVKGMNQVQIVLDMIDVEELLAALNIYIFVFILLGVLIYVIMAAFLGSVSSSNEDAQKAIMPLTLLGMLGYFAGMYGLTNPQQPLIIISSYIPLFSPFIMPIRILNETVSTTSIWIIMIINILFLALVLFITLIFYRSNLLVYSDGNFIQGVGRAFNIVKSERKN</sequence>
<dbReference type="AlphaFoldDB" id="A0AA43UCL1"/>
<keyword evidence="2" id="KW-1003">Cell membrane</keyword>
<evidence type="ECO:0000256" key="5">
    <source>
        <dbReference type="ARBA" id="ARBA00023136"/>
    </source>
</evidence>
<keyword evidence="9" id="KW-1185">Reference proteome</keyword>
<keyword evidence="5 6" id="KW-0472">Membrane</keyword>
<dbReference type="PANTHER" id="PTHR30294:SF29">
    <property type="entry name" value="MULTIDRUG ABC TRANSPORTER PERMEASE YBHS-RELATED"/>
    <property type="match status" value="1"/>
</dbReference>
<dbReference type="InterPro" id="IPR013525">
    <property type="entry name" value="ABC2_TM"/>
</dbReference>
<comment type="subcellular location">
    <subcellularLocation>
        <location evidence="1">Cell membrane</location>
        <topology evidence="1">Multi-pass membrane protein</topology>
    </subcellularLocation>
</comment>
<gene>
    <name evidence="8" type="ORF">Q4F26_04045</name>
</gene>
<evidence type="ECO:0000256" key="6">
    <source>
        <dbReference type="SAM" id="Phobius"/>
    </source>
</evidence>
<dbReference type="Pfam" id="PF12698">
    <property type="entry name" value="ABC2_membrane_3"/>
    <property type="match status" value="1"/>
</dbReference>
<comment type="caution">
    <text evidence="8">The sequence shown here is derived from an EMBL/GenBank/DDBJ whole genome shotgun (WGS) entry which is preliminary data.</text>
</comment>
<feature type="transmembrane region" description="Helical" evidence="6">
    <location>
        <begin position="179"/>
        <end position="204"/>
    </location>
</feature>
<feature type="transmembrane region" description="Helical" evidence="6">
    <location>
        <begin position="21"/>
        <end position="41"/>
    </location>
</feature>
<keyword evidence="4 6" id="KW-1133">Transmembrane helix</keyword>
<feature type="transmembrane region" description="Helical" evidence="6">
    <location>
        <begin position="366"/>
        <end position="388"/>
    </location>
</feature>
<dbReference type="GO" id="GO:0005886">
    <property type="term" value="C:plasma membrane"/>
    <property type="evidence" value="ECO:0007669"/>
    <property type="project" value="UniProtKB-SubCell"/>
</dbReference>
<evidence type="ECO:0000256" key="1">
    <source>
        <dbReference type="ARBA" id="ARBA00004651"/>
    </source>
</evidence>
<proteinExistence type="predicted"/>
<keyword evidence="3 6" id="KW-0812">Transmembrane</keyword>
<feature type="transmembrane region" description="Helical" evidence="6">
    <location>
        <begin position="336"/>
        <end position="354"/>
    </location>
</feature>
<protein>
    <submittedName>
        <fullName evidence="8">ABC transporter permease</fullName>
    </submittedName>
</protein>
<evidence type="ECO:0000313" key="9">
    <source>
        <dbReference type="Proteomes" id="UP001171751"/>
    </source>
</evidence>
<evidence type="ECO:0000256" key="3">
    <source>
        <dbReference type="ARBA" id="ARBA00022692"/>
    </source>
</evidence>
<evidence type="ECO:0000259" key="7">
    <source>
        <dbReference type="Pfam" id="PF12698"/>
    </source>
</evidence>
<feature type="transmembrane region" description="Helical" evidence="6">
    <location>
        <begin position="311"/>
        <end position="330"/>
    </location>
</feature>
<reference evidence="8" key="1">
    <citation type="submission" date="2023-07" db="EMBL/GenBank/DDBJ databases">
        <title>Between Cages and Wild: Unraveling the Impact of Captivity on Animal Microbiomes and Antimicrobial Resistance.</title>
        <authorList>
            <person name="Schmartz G.P."/>
            <person name="Rehner J."/>
            <person name="Schuff M.J."/>
            <person name="Becker S.L."/>
            <person name="Kravczyk M."/>
            <person name="Gurevich A."/>
            <person name="Francke R."/>
            <person name="Mueller R."/>
            <person name="Keller V."/>
            <person name="Keller A."/>
        </authorList>
    </citation>
    <scope>NUCLEOTIDE SEQUENCE</scope>
    <source>
        <strain evidence="8">S39M_St_73</strain>
    </source>
</reference>
<name>A0AA43UCL1_9LACT</name>
<evidence type="ECO:0000313" key="8">
    <source>
        <dbReference type="EMBL" id="MDO5457497.1"/>
    </source>
</evidence>
<dbReference type="Proteomes" id="UP001171751">
    <property type="component" value="Unassembled WGS sequence"/>
</dbReference>
<evidence type="ECO:0000256" key="2">
    <source>
        <dbReference type="ARBA" id="ARBA00022475"/>
    </source>
</evidence>
<evidence type="ECO:0000256" key="4">
    <source>
        <dbReference type="ARBA" id="ARBA00022989"/>
    </source>
</evidence>